<dbReference type="EMBL" id="CVQI01032274">
    <property type="protein sequence ID" value="CRK40896.1"/>
    <property type="molecule type" value="Genomic_DNA"/>
</dbReference>
<dbReference type="Proteomes" id="UP000044602">
    <property type="component" value="Unassembled WGS sequence"/>
</dbReference>
<evidence type="ECO:0000313" key="3">
    <source>
        <dbReference type="EMBL" id="CRK40896.1"/>
    </source>
</evidence>
<evidence type="ECO:0000256" key="1">
    <source>
        <dbReference type="SAM" id="MobiDB-lite"/>
    </source>
</evidence>
<feature type="compositionally biased region" description="Basic and acidic residues" evidence="1">
    <location>
        <begin position="174"/>
        <end position="229"/>
    </location>
</feature>
<protein>
    <submittedName>
        <fullName evidence="3">Uncharacterized protein</fullName>
    </submittedName>
</protein>
<gene>
    <name evidence="2" type="ORF">BN1708_000577</name>
    <name evidence="3" type="ORF">BN1723_004984</name>
</gene>
<proteinExistence type="predicted"/>
<dbReference type="AlphaFoldDB" id="A0A0G4N2T2"/>
<evidence type="ECO:0000313" key="4">
    <source>
        <dbReference type="Proteomes" id="UP000044602"/>
    </source>
</evidence>
<keyword evidence="4" id="KW-1185">Reference proteome</keyword>
<sequence>MIPRSACLRSLWKGKRRHVFEAVHPPWHESRDGDHHRSGGQVPGPLPNVGMGGGRATIFSRSGRSPPLTPSTPRPDPASFPDGNGRPPRLDKIACFPRHERQKDTIASINLGPAERKNKRAGDLVRNRFMCWTTYGTLTAQLIHPYRGPTVPFHVCSFSYPVEWEARPGYAKAMGREADPDRETYSPMEDSTRESTKKKGNPESASEKEQESVKRKRERETDGAVEAHLHSFPNVPISPMDTPRRTAPGIEQCSTSGR</sequence>
<feature type="region of interest" description="Disordered" evidence="1">
    <location>
        <begin position="25"/>
        <end position="88"/>
    </location>
</feature>
<feature type="compositionally biased region" description="Pro residues" evidence="1">
    <location>
        <begin position="67"/>
        <end position="78"/>
    </location>
</feature>
<evidence type="ECO:0000313" key="2">
    <source>
        <dbReference type="EMBL" id="CRK26766.1"/>
    </source>
</evidence>
<evidence type="ECO:0000313" key="5">
    <source>
        <dbReference type="Proteomes" id="UP000045706"/>
    </source>
</evidence>
<accession>A0A0G4N2T2</accession>
<reference evidence="4 5" key="1">
    <citation type="submission" date="2015-05" db="EMBL/GenBank/DDBJ databases">
        <authorList>
            <person name="Fogelqvist Johan"/>
        </authorList>
    </citation>
    <scope>NUCLEOTIDE SEQUENCE [LARGE SCALE GENOMIC DNA]</scope>
    <source>
        <strain evidence="2">VL1</strain>
        <strain evidence="3">VL2</strain>
    </source>
</reference>
<organism evidence="3 5">
    <name type="scientific">Verticillium longisporum</name>
    <name type="common">Verticillium dahliae var. longisporum</name>
    <dbReference type="NCBI Taxonomy" id="100787"/>
    <lineage>
        <taxon>Eukaryota</taxon>
        <taxon>Fungi</taxon>
        <taxon>Dikarya</taxon>
        <taxon>Ascomycota</taxon>
        <taxon>Pezizomycotina</taxon>
        <taxon>Sordariomycetes</taxon>
        <taxon>Hypocreomycetidae</taxon>
        <taxon>Glomerellales</taxon>
        <taxon>Plectosphaerellaceae</taxon>
        <taxon>Verticillium</taxon>
    </lineage>
</organism>
<dbReference type="EMBL" id="CVQH01020306">
    <property type="protein sequence ID" value="CRK26766.1"/>
    <property type="molecule type" value="Genomic_DNA"/>
</dbReference>
<name>A0A0G4N2T2_VERLO</name>
<dbReference type="Proteomes" id="UP000045706">
    <property type="component" value="Unassembled WGS sequence"/>
</dbReference>
<feature type="compositionally biased region" description="Basic and acidic residues" evidence="1">
    <location>
        <begin position="26"/>
        <end position="37"/>
    </location>
</feature>
<feature type="region of interest" description="Disordered" evidence="1">
    <location>
        <begin position="174"/>
        <end position="258"/>
    </location>
</feature>